<keyword evidence="2 8" id="KW-0597">Phosphoprotein</keyword>
<dbReference type="GO" id="GO:0005975">
    <property type="term" value="P:carbohydrate metabolic process"/>
    <property type="evidence" value="ECO:0007669"/>
    <property type="project" value="InterPro"/>
</dbReference>
<dbReference type="Pfam" id="PF02880">
    <property type="entry name" value="PGM_PMM_III"/>
    <property type="match status" value="1"/>
</dbReference>
<evidence type="ECO:0000256" key="6">
    <source>
        <dbReference type="ARBA" id="ARBA00066330"/>
    </source>
</evidence>
<dbReference type="InterPro" id="IPR005843">
    <property type="entry name" value="A-D-PHexomutase_C"/>
</dbReference>
<dbReference type="InterPro" id="IPR005845">
    <property type="entry name" value="A-D-PHexomutase_a/b/a-II"/>
</dbReference>
<comment type="catalytic activity">
    <reaction evidence="8">
        <text>alpha-D-glucosamine 1-phosphate = D-glucosamine 6-phosphate</text>
        <dbReference type="Rhea" id="RHEA:23424"/>
        <dbReference type="ChEBI" id="CHEBI:58516"/>
        <dbReference type="ChEBI" id="CHEBI:58725"/>
        <dbReference type="EC" id="5.4.2.10"/>
    </reaction>
</comment>
<dbReference type="GO" id="GO:0008966">
    <property type="term" value="F:phosphoglucosamine mutase activity"/>
    <property type="evidence" value="ECO:0007669"/>
    <property type="project" value="UniProtKB-UniRule"/>
</dbReference>
<feature type="domain" description="Alpha-D-phosphohexomutase alpha/beta/alpha" evidence="10">
    <location>
        <begin position="11"/>
        <end position="141"/>
    </location>
</feature>
<feature type="binding site" evidence="8">
    <location>
        <position position="253"/>
    </location>
    <ligand>
        <name>Mg(2+)</name>
        <dbReference type="ChEBI" id="CHEBI:18420"/>
    </ligand>
</feature>
<dbReference type="GO" id="GO:0009252">
    <property type="term" value="P:peptidoglycan biosynthetic process"/>
    <property type="evidence" value="ECO:0007669"/>
    <property type="project" value="TreeGrafter"/>
</dbReference>
<dbReference type="InterPro" id="IPR005846">
    <property type="entry name" value="A-D-PHexomutase_a/b/a-III"/>
</dbReference>
<dbReference type="SUPFAM" id="SSF53738">
    <property type="entry name" value="Phosphoglucomutase, first 3 domains"/>
    <property type="match status" value="3"/>
</dbReference>
<feature type="binding site" evidence="8">
    <location>
        <position position="251"/>
    </location>
    <ligand>
        <name>Mg(2+)</name>
        <dbReference type="ChEBI" id="CHEBI:18420"/>
    </ligand>
</feature>
<organism evidence="13">
    <name type="scientific">Magnetococcus massalia (strain MO-1)</name>
    <dbReference type="NCBI Taxonomy" id="451514"/>
    <lineage>
        <taxon>Bacteria</taxon>
        <taxon>Pseudomonadati</taxon>
        <taxon>Pseudomonadota</taxon>
        <taxon>Magnetococcia</taxon>
        <taxon>Magnetococcales</taxon>
        <taxon>Magnetococcaceae</taxon>
        <taxon>Magnetococcus</taxon>
    </lineage>
</organism>
<feature type="domain" description="Alpha-D-phosphohexomutase alpha/beta/alpha" evidence="11">
    <location>
        <begin position="167"/>
        <end position="264"/>
    </location>
</feature>
<evidence type="ECO:0000256" key="2">
    <source>
        <dbReference type="ARBA" id="ARBA00022553"/>
    </source>
</evidence>
<gene>
    <name evidence="8 13" type="primary">glmM</name>
    <name evidence="13" type="ORF">MAGMO_3018</name>
</gene>
<comment type="function">
    <text evidence="8">Catalyzes the conversion of glucosamine-6-phosphate to glucosamine-1-phosphate.</text>
</comment>
<dbReference type="InterPro" id="IPR036900">
    <property type="entry name" value="A-D-PHexomutase_C_sf"/>
</dbReference>
<dbReference type="InterPro" id="IPR005841">
    <property type="entry name" value="Alpha-D-phosphohexomutase_SF"/>
</dbReference>
<evidence type="ECO:0000259" key="9">
    <source>
        <dbReference type="Pfam" id="PF00408"/>
    </source>
</evidence>
<dbReference type="NCBIfam" id="TIGR01455">
    <property type="entry name" value="glmM"/>
    <property type="match status" value="1"/>
</dbReference>
<evidence type="ECO:0000256" key="3">
    <source>
        <dbReference type="ARBA" id="ARBA00022723"/>
    </source>
</evidence>
<dbReference type="EMBL" id="LO017727">
    <property type="protein sequence ID" value="CRH07164.1"/>
    <property type="molecule type" value="Genomic_DNA"/>
</dbReference>
<comment type="similarity">
    <text evidence="1 8">Belongs to the phosphohexose mutase family.</text>
</comment>
<comment type="PTM">
    <text evidence="8">Activated by phosphorylation.</text>
</comment>
<keyword evidence="3 8" id="KW-0479">Metal-binding</keyword>
<dbReference type="Gene3D" id="3.40.120.10">
    <property type="entry name" value="Alpha-D-Glucose-1,6-Bisphosphate, subunit A, domain 3"/>
    <property type="match status" value="3"/>
</dbReference>
<keyword evidence="4 8" id="KW-0460">Magnesium</keyword>
<dbReference type="Pfam" id="PF02879">
    <property type="entry name" value="PGM_PMM_II"/>
    <property type="match status" value="1"/>
</dbReference>
<proteinExistence type="inferred from homology"/>
<evidence type="ECO:0000256" key="5">
    <source>
        <dbReference type="ARBA" id="ARBA00023235"/>
    </source>
</evidence>
<dbReference type="PANTHER" id="PTHR42946:SF1">
    <property type="entry name" value="PHOSPHOGLUCOMUTASE (ALPHA-D-GLUCOSE-1,6-BISPHOSPHATE-DEPENDENT)"/>
    <property type="match status" value="1"/>
</dbReference>
<dbReference type="FunFam" id="3.40.120.10:FF:000001">
    <property type="entry name" value="Phosphoglucosamine mutase"/>
    <property type="match status" value="1"/>
</dbReference>
<evidence type="ECO:0000259" key="10">
    <source>
        <dbReference type="Pfam" id="PF02878"/>
    </source>
</evidence>
<feature type="domain" description="Alpha-D-phosphohexomutase C-terminal" evidence="9">
    <location>
        <begin position="386"/>
        <end position="450"/>
    </location>
</feature>
<feature type="active site" description="Phosphoserine intermediate" evidence="8">
    <location>
        <position position="110"/>
    </location>
</feature>
<dbReference type="NCBIfam" id="NF008139">
    <property type="entry name" value="PRK10887.1"/>
    <property type="match status" value="1"/>
</dbReference>
<dbReference type="InterPro" id="IPR005844">
    <property type="entry name" value="A-D-PHexomutase_a/b/a-I"/>
</dbReference>
<dbReference type="PANTHER" id="PTHR42946">
    <property type="entry name" value="PHOSPHOHEXOSE MUTASE"/>
    <property type="match status" value="1"/>
</dbReference>
<evidence type="ECO:0000256" key="1">
    <source>
        <dbReference type="ARBA" id="ARBA00010231"/>
    </source>
</evidence>
<evidence type="ECO:0000256" key="4">
    <source>
        <dbReference type="ARBA" id="ARBA00022842"/>
    </source>
</evidence>
<evidence type="ECO:0000313" key="13">
    <source>
        <dbReference type="EMBL" id="CRH07164.1"/>
    </source>
</evidence>
<dbReference type="InterPro" id="IPR016055">
    <property type="entry name" value="A-D-PHexomutase_a/b/a-I/II/III"/>
</dbReference>
<dbReference type="EC" id="5.4.2.10" evidence="6 8"/>
<dbReference type="InterPro" id="IPR006352">
    <property type="entry name" value="GlmM_bact"/>
</dbReference>
<dbReference type="InterPro" id="IPR050060">
    <property type="entry name" value="Phosphoglucosamine_mutase"/>
</dbReference>
<keyword evidence="5 8" id="KW-0413">Isomerase</keyword>
<dbReference type="FunFam" id="3.40.120.10:FF:000002">
    <property type="entry name" value="Phosphoglucosamine mutase"/>
    <property type="match status" value="1"/>
</dbReference>
<sequence length="461" mass="49926">MSEQTPAPKERKLFGTDGVRGMANIHPMTPDLVLKLGRAAGMVFRKGDKRHTVIIGKDTRLSGYLFESALVAGLTSMGVHCIQVGPIPTPAIAFLTRALRADAGVMISASHNAYHDNGIKFFGPDGMKLPDVTEHAIEQVMLDDGALPLPDPQNLGRAHRIEDAKGRYIEFCKNSFPRERRLDGLRVVVDCANGAAYKVAPAVLWELGAEVVTMGNQPNGTNINDRCGSLHPRNMVDKVREVRADVGIAFDGDADRVVICDEKGRLLDGDAILAMMALEMQKEGTLKGDGVVATVMSNLGLERVLEANGLHLVRTKVGDRYVLEQMMAMGYNLGGEQSGHIIFSDHNTTGDGLISGLNILAMMVNRGRNLSELGDVMERVPQVLQNVMIPRGTDPLNDPTIQEKITEVEGELGNRGRVLVRKSGTEPKVRVMVEGDDLVHITALADALCEVIRHASGPLNA</sequence>
<name>A0A1S7LM05_MAGMO</name>
<dbReference type="CDD" id="cd05802">
    <property type="entry name" value="GlmM"/>
    <property type="match status" value="1"/>
</dbReference>
<evidence type="ECO:0000259" key="12">
    <source>
        <dbReference type="Pfam" id="PF02880"/>
    </source>
</evidence>
<dbReference type="SUPFAM" id="SSF55957">
    <property type="entry name" value="Phosphoglucomutase, C-terminal domain"/>
    <property type="match status" value="1"/>
</dbReference>
<dbReference type="AlphaFoldDB" id="A0A1S7LM05"/>
<dbReference type="Pfam" id="PF02878">
    <property type="entry name" value="PGM_PMM_I"/>
    <property type="match status" value="1"/>
</dbReference>
<protein>
    <recommendedName>
        <fullName evidence="7 8">Phosphoglucosamine mutase</fullName>
        <ecNumber evidence="6 8">5.4.2.10</ecNumber>
    </recommendedName>
</protein>
<dbReference type="GO" id="GO:0004615">
    <property type="term" value="F:phosphomannomutase activity"/>
    <property type="evidence" value="ECO:0007669"/>
    <property type="project" value="TreeGrafter"/>
</dbReference>
<dbReference type="GO" id="GO:0005829">
    <property type="term" value="C:cytosol"/>
    <property type="evidence" value="ECO:0007669"/>
    <property type="project" value="TreeGrafter"/>
</dbReference>
<evidence type="ECO:0000259" key="11">
    <source>
        <dbReference type="Pfam" id="PF02879"/>
    </source>
</evidence>
<evidence type="ECO:0000256" key="8">
    <source>
        <dbReference type="HAMAP-Rule" id="MF_01554"/>
    </source>
</evidence>
<feature type="binding site" evidence="8">
    <location>
        <position position="255"/>
    </location>
    <ligand>
        <name>Mg(2+)</name>
        <dbReference type="ChEBI" id="CHEBI:18420"/>
    </ligand>
</feature>
<comment type="cofactor">
    <cofactor evidence="8">
        <name>Mg(2+)</name>
        <dbReference type="ChEBI" id="CHEBI:18420"/>
    </cofactor>
    <text evidence="8">Binds 1 Mg(2+) ion per subunit.</text>
</comment>
<accession>A0A1S7LM05</accession>
<feature type="binding site" description="via phosphate group" evidence="8">
    <location>
        <position position="110"/>
    </location>
    <ligand>
        <name>Mg(2+)</name>
        <dbReference type="ChEBI" id="CHEBI:18420"/>
    </ligand>
</feature>
<feature type="domain" description="Alpha-D-phosphohexomutase alpha/beta/alpha" evidence="12">
    <location>
        <begin position="268"/>
        <end position="378"/>
    </location>
</feature>
<dbReference type="GO" id="GO:0000287">
    <property type="term" value="F:magnesium ion binding"/>
    <property type="evidence" value="ECO:0007669"/>
    <property type="project" value="UniProtKB-UniRule"/>
</dbReference>
<dbReference type="PRINTS" id="PR00509">
    <property type="entry name" value="PGMPMM"/>
</dbReference>
<dbReference type="Gene3D" id="3.30.310.50">
    <property type="entry name" value="Alpha-D-phosphohexomutase, C-terminal domain"/>
    <property type="match status" value="1"/>
</dbReference>
<evidence type="ECO:0000256" key="7">
    <source>
        <dbReference type="ARBA" id="ARBA00068193"/>
    </source>
</evidence>
<dbReference type="GO" id="GO:0006048">
    <property type="term" value="P:UDP-N-acetylglucosamine biosynthetic process"/>
    <property type="evidence" value="ECO:0007669"/>
    <property type="project" value="TreeGrafter"/>
</dbReference>
<dbReference type="Pfam" id="PF00408">
    <property type="entry name" value="PGM_PMM_IV"/>
    <property type="match status" value="1"/>
</dbReference>
<dbReference type="FunFam" id="3.30.310.50:FF:000001">
    <property type="entry name" value="Phosphoglucosamine mutase"/>
    <property type="match status" value="1"/>
</dbReference>
<feature type="modified residue" description="Phosphoserine" evidence="8">
    <location>
        <position position="110"/>
    </location>
</feature>
<dbReference type="HAMAP" id="MF_01554_B">
    <property type="entry name" value="GlmM_B"/>
    <property type="match status" value="1"/>
</dbReference>
<reference evidence="13" key="1">
    <citation type="submission" date="2015-04" db="EMBL/GenBank/DDBJ databases">
        <authorList>
            <person name="Syromyatnikov M.Y."/>
            <person name="Popov V.N."/>
        </authorList>
    </citation>
    <scope>NUCLEOTIDE SEQUENCE</scope>
    <source>
        <strain evidence="13">MO-1</strain>
    </source>
</reference>